<name>D6TYL9_KTERA</name>
<dbReference type="GO" id="GO:0006355">
    <property type="term" value="P:regulation of DNA-templated transcription"/>
    <property type="evidence" value="ECO:0007669"/>
    <property type="project" value="InterPro"/>
</dbReference>
<evidence type="ECO:0000256" key="3">
    <source>
        <dbReference type="ARBA" id="ARBA00023163"/>
    </source>
</evidence>
<dbReference type="Gene3D" id="3.40.50.300">
    <property type="entry name" value="P-loop containing nucleotide triphosphate hydrolases"/>
    <property type="match status" value="1"/>
</dbReference>
<evidence type="ECO:0000256" key="2">
    <source>
        <dbReference type="ARBA" id="ARBA00023125"/>
    </source>
</evidence>
<dbReference type="InterPro" id="IPR016032">
    <property type="entry name" value="Sig_transdc_resp-reg_C-effctor"/>
</dbReference>
<dbReference type="GO" id="GO:0003677">
    <property type="term" value="F:DNA binding"/>
    <property type="evidence" value="ECO:0007669"/>
    <property type="project" value="UniProtKB-KW"/>
</dbReference>
<dbReference type="Gene3D" id="1.10.10.10">
    <property type="entry name" value="Winged helix-like DNA-binding domain superfamily/Winged helix DNA-binding domain"/>
    <property type="match status" value="1"/>
</dbReference>
<sequence length="1048" mass="117206">MREQKKGRMPRSPLHALIWSKDHTQYELSTHGHPEQRFRPGDEELWLNWLEASTSFAFQGASGRLNVYKEARPRGGLYWYAYHTTSSGTRKRYLGRTANVTFARLEEEAKTLTRVLSPVVSPSDALPAPGDLLLTTRLFPPRLPAGLVERSRLLTRLDAALVHKLAVVQAPAGFGKTTAVSRWIAERCTQSTFPTVAWLTLDTSDNDPLRFWRSVIVACQKWQESVGQTALAHLTSAMRPPFEEQPLDTVLALLLNDMVQCIQSGLLILDDYHVIAEPRIHETLISFLDHLPRTVSVLVLTRGDPPFPLLRWRAKGELYELHSADLRFSSEEAVAFLSQALGQTLPMPLSEAARTRLDVSLAGWVAGLRLLTLALRGRQTQDEVEHYLLSLDVSPPHQSLLDYFVTEILNAQPEALQLFLLETSALGHLSGSLCNAIIDSEKGAALLETVGRAGLFLEALDGSGEWYRYHALFAQALRQEAALRLGEEALRTLSRRSSSWYEQHGLSSEAIEAALLARDLERGALLIEQADPDRQNWGPQTLCRWLAQIPEPVLRAHPALCLDYAWALRFPQEGKEEAPTPVEVGERIDALLQMAEESWRHQGKPALIGGIYAFRVMASQGQEPLPRVMEYAQQALVLLPDDDPDHLVQAGRGVCLSFVGLGKIREGRYSEAREDILQAHACSLVVGDKRFTRQMIMLLGLSTLMLGELHQAAEYYHQVLSAVPEQEDREDRAQALLGLAMLSFEWNDLAAIEQQTREALALMPDNHDIQNRGTLLLALLQHARGQTLSAQQQLAALLARLQAESTPWALWILPDVLIWQARLHLATGNLQAVQQGLETLTRSAQLLDFTQHLKRQILHARLLLAQEQATAARTELEHLLSTAQQRRLALEGLEIRLLLALAHAACRQKQAAHQWLTQVLIQTRSERFLRLFLDEGEVLAHLLRQLVPALQDTALRSYAQTILRAFAVPGEADAPVVSAPRHLLVEPLSAQEQRVLRLLVSGRTNQQIAQALVVSVNTVKHHVKRLYSKLGVSTRLEASEAARHLKLL</sequence>
<dbReference type="PANTHER" id="PTHR44688">
    <property type="entry name" value="DNA-BINDING TRANSCRIPTIONAL ACTIVATOR DEVR_DOSR"/>
    <property type="match status" value="1"/>
</dbReference>
<dbReference type="Pfam" id="PF00196">
    <property type="entry name" value="GerE"/>
    <property type="match status" value="1"/>
</dbReference>
<gene>
    <name evidence="6" type="ORF">Krac_6249</name>
</gene>
<organism evidence="6 7">
    <name type="scientific">Ktedonobacter racemifer DSM 44963</name>
    <dbReference type="NCBI Taxonomy" id="485913"/>
    <lineage>
        <taxon>Bacteria</taxon>
        <taxon>Bacillati</taxon>
        <taxon>Chloroflexota</taxon>
        <taxon>Ktedonobacteria</taxon>
        <taxon>Ktedonobacterales</taxon>
        <taxon>Ktedonobacteraceae</taxon>
        <taxon>Ktedonobacter</taxon>
    </lineage>
</organism>
<reference evidence="6 7" key="1">
    <citation type="journal article" date="2011" name="Stand. Genomic Sci.">
        <title>Non-contiguous finished genome sequence and contextual data of the filamentous soil bacterium Ktedonobacter racemifer type strain (SOSP1-21).</title>
        <authorList>
            <person name="Chang Y.J."/>
            <person name="Land M."/>
            <person name="Hauser L."/>
            <person name="Chertkov O."/>
            <person name="Del Rio T.G."/>
            <person name="Nolan M."/>
            <person name="Copeland A."/>
            <person name="Tice H."/>
            <person name="Cheng J.F."/>
            <person name="Lucas S."/>
            <person name="Han C."/>
            <person name="Goodwin L."/>
            <person name="Pitluck S."/>
            <person name="Ivanova N."/>
            <person name="Ovchinikova G."/>
            <person name="Pati A."/>
            <person name="Chen A."/>
            <person name="Palaniappan K."/>
            <person name="Mavromatis K."/>
            <person name="Liolios K."/>
            <person name="Brettin T."/>
            <person name="Fiebig A."/>
            <person name="Rohde M."/>
            <person name="Abt B."/>
            <person name="Goker M."/>
            <person name="Detter J.C."/>
            <person name="Woyke T."/>
            <person name="Bristow J."/>
            <person name="Eisen J.A."/>
            <person name="Markowitz V."/>
            <person name="Hugenholtz P."/>
            <person name="Kyrpides N.C."/>
            <person name="Klenk H.P."/>
            <person name="Lapidus A."/>
        </authorList>
    </citation>
    <scope>NUCLEOTIDE SEQUENCE [LARGE SCALE GENOMIC DNA]</scope>
    <source>
        <strain evidence="7">DSM 44963</strain>
    </source>
</reference>
<dbReference type="eggNOG" id="COG2909">
    <property type="taxonomic scope" value="Bacteria"/>
</dbReference>
<feature type="repeat" description="TPR" evidence="4">
    <location>
        <begin position="693"/>
        <end position="726"/>
    </location>
</feature>
<keyword evidence="1" id="KW-0805">Transcription regulation</keyword>
<evidence type="ECO:0000259" key="5">
    <source>
        <dbReference type="PROSITE" id="PS50043"/>
    </source>
</evidence>
<dbReference type="PROSITE" id="PS50005">
    <property type="entry name" value="TPR"/>
    <property type="match status" value="1"/>
</dbReference>
<dbReference type="PROSITE" id="PS00622">
    <property type="entry name" value="HTH_LUXR_1"/>
    <property type="match status" value="1"/>
</dbReference>
<dbReference type="SUPFAM" id="SSF48452">
    <property type="entry name" value="TPR-like"/>
    <property type="match status" value="1"/>
</dbReference>
<dbReference type="InterPro" id="IPR036388">
    <property type="entry name" value="WH-like_DNA-bd_sf"/>
</dbReference>
<dbReference type="InterPro" id="IPR041617">
    <property type="entry name" value="TPR_MalT"/>
</dbReference>
<dbReference type="PANTHER" id="PTHR44688:SF16">
    <property type="entry name" value="DNA-BINDING TRANSCRIPTIONAL ACTIVATOR DEVR_DOSR"/>
    <property type="match status" value="1"/>
</dbReference>
<accession>D6TYL9</accession>
<proteinExistence type="predicted"/>
<dbReference type="SMART" id="SM00421">
    <property type="entry name" value="HTH_LUXR"/>
    <property type="match status" value="1"/>
</dbReference>
<dbReference type="InterPro" id="IPR027417">
    <property type="entry name" value="P-loop_NTPase"/>
</dbReference>
<dbReference type="InParanoid" id="D6TYL9"/>
<keyword evidence="3" id="KW-0804">Transcription</keyword>
<dbReference type="SUPFAM" id="SSF52540">
    <property type="entry name" value="P-loop containing nucleoside triphosphate hydrolases"/>
    <property type="match status" value="1"/>
</dbReference>
<dbReference type="Gene3D" id="1.25.40.10">
    <property type="entry name" value="Tetratricopeptide repeat domain"/>
    <property type="match status" value="1"/>
</dbReference>
<dbReference type="PROSITE" id="PS50043">
    <property type="entry name" value="HTH_LUXR_2"/>
    <property type="match status" value="1"/>
</dbReference>
<dbReference type="CDD" id="cd06170">
    <property type="entry name" value="LuxR_C_like"/>
    <property type="match status" value="1"/>
</dbReference>
<dbReference type="InterPro" id="IPR000792">
    <property type="entry name" value="Tscrpt_reg_LuxR_C"/>
</dbReference>
<dbReference type="InterPro" id="IPR011990">
    <property type="entry name" value="TPR-like_helical_dom_sf"/>
</dbReference>
<evidence type="ECO:0000256" key="1">
    <source>
        <dbReference type="ARBA" id="ARBA00023015"/>
    </source>
</evidence>
<keyword evidence="4" id="KW-0802">TPR repeat</keyword>
<dbReference type="Pfam" id="PF17874">
    <property type="entry name" value="TPR_MalT"/>
    <property type="match status" value="1"/>
</dbReference>
<protein>
    <submittedName>
        <fullName evidence="6">ATP-dependent transcriptional regulator, MalT-like, LuxR family</fullName>
    </submittedName>
</protein>
<dbReference type="EMBL" id="ADVG01000003">
    <property type="protein sequence ID" value="EFH85094.1"/>
    <property type="molecule type" value="Genomic_DNA"/>
</dbReference>
<comment type="caution">
    <text evidence="6">The sequence shown here is derived from an EMBL/GenBank/DDBJ whole genome shotgun (WGS) entry which is preliminary data.</text>
</comment>
<dbReference type="AlphaFoldDB" id="D6TYL9"/>
<dbReference type="Pfam" id="PF25873">
    <property type="entry name" value="WHD_MalT"/>
    <property type="match status" value="1"/>
</dbReference>
<keyword evidence="2" id="KW-0238">DNA-binding</keyword>
<evidence type="ECO:0000313" key="6">
    <source>
        <dbReference type="EMBL" id="EFH85094.1"/>
    </source>
</evidence>
<dbReference type="InterPro" id="IPR019734">
    <property type="entry name" value="TPR_rpt"/>
</dbReference>
<dbReference type="Proteomes" id="UP000004508">
    <property type="component" value="Unassembled WGS sequence"/>
</dbReference>
<evidence type="ECO:0000313" key="7">
    <source>
        <dbReference type="Proteomes" id="UP000004508"/>
    </source>
</evidence>
<dbReference type="SUPFAM" id="SSF46894">
    <property type="entry name" value="C-terminal effector domain of the bipartite response regulators"/>
    <property type="match status" value="1"/>
</dbReference>
<feature type="domain" description="HTH luxR-type" evidence="5">
    <location>
        <begin position="981"/>
        <end position="1046"/>
    </location>
</feature>
<dbReference type="PRINTS" id="PR00038">
    <property type="entry name" value="HTHLUXR"/>
</dbReference>
<dbReference type="InterPro" id="IPR059106">
    <property type="entry name" value="WHD_MalT"/>
</dbReference>
<evidence type="ECO:0000256" key="4">
    <source>
        <dbReference type="PROSITE-ProRule" id="PRU00339"/>
    </source>
</evidence>
<keyword evidence="7" id="KW-1185">Reference proteome</keyword>